<feature type="region of interest" description="Disordered" evidence="1">
    <location>
        <begin position="49"/>
        <end position="71"/>
    </location>
</feature>
<keyword evidence="3" id="KW-1185">Reference proteome</keyword>
<proteinExistence type="predicted"/>
<evidence type="ECO:0000313" key="2">
    <source>
        <dbReference type="EMBL" id="CQR30567.1"/>
    </source>
</evidence>
<accession>A0ABM9T3E9</accession>
<protein>
    <submittedName>
        <fullName evidence="2">Uncharacterized protein</fullName>
    </submittedName>
</protein>
<evidence type="ECO:0000256" key="1">
    <source>
        <dbReference type="SAM" id="MobiDB-lite"/>
    </source>
</evidence>
<reference evidence="2 3" key="1">
    <citation type="submission" date="2015-03" db="EMBL/GenBank/DDBJ databases">
        <authorList>
            <person name="Regsiter A."/>
            <person name="william w."/>
        </authorList>
    </citation>
    <scope>NUCLEOTIDE SEQUENCE [LARGE SCALE GENOMIC DNA]</scope>
    <source>
        <strain evidence="2 3">CB1</strain>
    </source>
</reference>
<name>A0ABM9T3E9_THIA3</name>
<organism evidence="2 3">
    <name type="scientific">Thiomonas arsenitoxydans (strain DSM 22701 / CIP 110005 / 3As)</name>
    <dbReference type="NCBI Taxonomy" id="426114"/>
    <lineage>
        <taxon>Bacteria</taxon>
        <taxon>Pseudomonadati</taxon>
        <taxon>Pseudomonadota</taxon>
        <taxon>Betaproteobacteria</taxon>
        <taxon>Burkholderiales</taxon>
        <taxon>Thiomonas</taxon>
    </lineage>
</organism>
<sequence>MAPQFQTAIRHLSQTVKTLYLASGGISTTIRSVEQIDSQPTAYAQVHAQSLPLERPRANPQGCSKPLKWKG</sequence>
<gene>
    <name evidence="2" type="ORF">THICB1_150064</name>
</gene>
<evidence type="ECO:0000313" key="3">
    <source>
        <dbReference type="Proteomes" id="UP000078599"/>
    </source>
</evidence>
<dbReference type="EMBL" id="CTRI01000007">
    <property type="protein sequence ID" value="CQR30567.1"/>
    <property type="molecule type" value="Genomic_DNA"/>
</dbReference>
<dbReference type="Proteomes" id="UP000078599">
    <property type="component" value="Unassembled WGS sequence"/>
</dbReference>
<comment type="caution">
    <text evidence="2">The sequence shown here is derived from an EMBL/GenBank/DDBJ whole genome shotgun (WGS) entry which is preliminary data.</text>
</comment>